<dbReference type="Proteomes" id="UP000598146">
    <property type="component" value="Unassembled WGS sequence"/>
</dbReference>
<feature type="transmembrane region" description="Helical" evidence="1">
    <location>
        <begin position="12"/>
        <end position="35"/>
    </location>
</feature>
<evidence type="ECO:0000313" key="3">
    <source>
        <dbReference type="Proteomes" id="UP000598146"/>
    </source>
</evidence>
<keyword evidence="1" id="KW-0812">Transmembrane</keyword>
<organism evidence="2 3">
    <name type="scientific">Actinoplanes aureus</name>
    <dbReference type="NCBI Taxonomy" id="2792083"/>
    <lineage>
        <taxon>Bacteria</taxon>
        <taxon>Bacillati</taxon>
        <taxon>Actinomycetota</taxon>
        <taxon>Actinomycetes</taxon>
        <taxon>Micromonosporales</taxon>
        <taxon>Micromonosporaceae</taxon>
        <taxon>Actinoplanes</taxon>
    </lineage>
</organism>
<keyword evidence="1" id="KW-0472">Membrane</keyword>
<evidence type="ECO:0000313" key="2">
    <source>
        <dbReference type="EMBL" id="MBG0565865.1"/>
    </source>
</evidence>
<keyword evidence="3" id="KW-1185">Reference proteome</keyword>
<name>A0A931C9G3_9ACTN</name>
<dbReference type="AlphaFoldDB" id="A0A931C9G3"/>
<comment type="caution">
    <text evidence="2">The sequence shown here is derived from an EMBL/GenBank/DDBJ whole genome shotgun (WGS) entry which is preliminary data.</text>
</comment>
<proteinExistence type="predicted"/>
<keyword evidence="1" id="KW-1133">Transmembrane helix</keyword>
<evidence type="ECO:0000256" key="1">
    <source>
        <dbReference type="SAM" id="Phobius"/>
    </source>
</evidence>
<dbReference type="EMBL" id="JADQTO010000017">
    <property type="protein sequence ID" value="MBG0565865.1"/>
    <property type="molecule type" value="Genomic_DNA"/>
</dbReference>
<protein>
    <submittedName>
        <fullName evidence="2">Uncharacterized protein</fullName>
    </submittedName>
</protein>
<reference evidence="2" key="1">
    <citation type="submission" date="2020-11" db="EMBL/GenBank/DDBJ databases">
        <title>Isolation and identification of active actinomycetes.</title>
        <authorList>
            <person name="Sun X."/>
        </authorList>
    </citation>
    <scope>NUCLEOTIDE SEQUENCE</scope>
    <source>
        <strain evidence="2">NEAU-A11</strain>
    </source>
</reference>
<gene>
    <name evidence="2" type="ORF">I4J89_30890</name>
</gene>
<sequence length="158" mass="15872">MSYTTSHRTSRGLSASVLVGGAFLLSTVANLAFRVADILFTDSDPYRPEGPVESIVSIAVVGGIGLLVALAVALPLIRDPARARVGAIVLGSLALVTLPVWWSGAPAVLGAAAAWLAGLTRDGSPQPGVARGFGIVGFVVAVLVVVGVFAGNLASLLG</sequence>
<feature type="transmembrane region" description="Helical" evidence="1">
    <location>
        <begin position="55"/>
        <end position="77"/>
    </location>
</feature>
<accession>A0A931C9G3</accession>
<feature type="transmembrane region" description="Helical" evidence="1">
    <location>
        <begin position="89"/>
        <end position="115"/>
    </location>
</feature>
<dbReference type="RefSeq" id="WP_196417642.1">
    <property type="nucleotide sequence ID" value="NZ_JADQTO010000017.1"/>
</dbReference>
<feature type="transmembrane region" description="Helical" evidence="1">
    <location>
        <begin position="135"/>
        <end position="157"/>
    </location>
</feature>